<dbReference type="SUPFAM" id="SSF82109">
    <property type="entry name" value="MIR domain"/>
    <property type="match status" value="1"/>
</dbReference>
<dbReference type="Pfam" id="PF13857">
    <property type="entry name" value="Ank_5"/>
    <property type="match status" value="1"/>
</dbReference>
<dbReference type="CDD" id="cd23667">
    <property type="entry name" value="beta-trefoil_Ricin_CqDVP-like"/>
    <property type="match status" value="1"/>
</dbReference>
<dbReference type="EMBL" id="CP158587">
    <property type="protein sequence ID" value="XCA34528.1"/>
    <property type="molecule type" value="Genomic_DNA"/>
</dbReference>
<dbReference type="InterPro" id="IPR028047">
    <property type="entry name" value="Latrotoxin_C_dom"/>
</dbReference>
<feature type="compositionally biased region" description="Basic residues" evidence="6">
    <location>
        <begin position="4244"/>
        <end position="4261"/>
    </location>
</feature>
<evidence type="ECO:0000256" key="3">
    <source>
        <dbReference type="ARBA" id="ARBA00022801"/>
    </source>
</evidence>
<proteinExistence type="predicted"/>
<feature type="repeat" description="ANK" evidence="5">
    <location>
        <begin position="3864"/>
        <end position="3890"/>
    </location>
</feature>
<evidence type="ECO:0000256" key="1">
    <source>
        <dbReference type="ARBA" id="ARBA00022670"/>
    </source>
</evidence>
<feature type="region of interest" description="Disordered" evidence="6">
    <location>
        <begin position="4235"/>
        <end position="4261"/>
    </location>
</feature>
<evidence type="ECO:0000256" key="6">
    <source>
        <dbReference type="SAM" id="MobiDB-lite"/>
    </source>
</evidence>
<feature type="repeat" description="ANK" evidence="5">
    <location>
        <begin position="3332"/>
        <end position="3364"/>
    </location>
</feature>
<dbReference type="Pfam" id="PF12796">
    <property type="entry name" value="Ank_2"/>
    <property type="match status" value="10"/>
</dbReference>
<evidence type="ECO:0000313" key="8">
    <source>
        <dbReference type="EMBL" id="XCA34528.1"/>
    </source>
</evidence>
<feature type="repeat" description="ANK" evidence="5">
    <location>
        <begin position="3796"/>
        <end position="3828"/>
    </location>
</feature>
<dbReference type="PANTHER" id="PTHR24198">
    <property type="entry name" value="ANKYRIN REPEAT AND PROTEIN KINASE DOMAIN-CONTAINING PROTEIN"/>
    <property type="match status" value="1"/>
</dbReference>
<feature type="repeat" description="ANK" evidence="5">
    <location>
        <begin position="4144"/>
        <end position="4177"/>
    </location>
</feature>
<feature type="repeat" description="ANK" evidence="5">
    <location>
        <begin position="3167"/>
        <end position="3199"/>
    </location>
</feature>
<feature type="repeat" description="ANK" evidence="5">
    <location>
        <begin position="3266"/>
        <end position="3298"/>
    </location>
</feature>
<reference evidence="8" key="1">
    <citation type="submission" date="2024-06" db="EMBL/GenBank/DDBJ databases">
        <title>Genome assembly of the Oeneis chryxus ivallda.</title>
        <authorList>
            <person name="MacDonald Z."/>
            <person name="Shaffer H.B."/>
            <person name="Gillespie T."/>
            <person name="Marimuthu M.P.A."/>
            <person name="Nguyen O."/>
            <person name="Fairbairn C.W."/>
            <person name="Seligmann W.E."/>
            <person name="Escalona M."/>
            <person name="Miller C."/>
            <person name="Toffelmier E."/>
        </authorList>
    </citation>
    <scope>NUCLEOTIDE SEQUENCE</scope>
    <source>
        <strain evidence="8">CCGP_102_HBS-TG_Oc004</strain>
    </source>
</reference>
<dbReference type="GO" id="GO:0005737">
    <property type="term" value="C:cytoplasm"/>
    <property type="evidence" value="ECO:0007669"/>
    <property type="project" value="TreeGrafter"/>
</dbReference>
<sequence>MVDNNQQQEKPQGFELIELLLGKVDSSTSNAVDQSFEARYQSLVDQIQSYLHSSEKPGFFPHRFLGSFSSVLDTKLNDKLGIKKLHFRFEGARTLKVVAETESKIHVFIFTEDIEAQHSKQTNTKNFEFTTGEWKNVMGRDYTKSDAHKLQIDVIKILKDKYELVKSKPKSDKDVKSKKLYLYLKRDGVLEYKAKNVYGNVKTIEVSRDQLKGKVFDEVKQFLGKQGKDLSDDARKELSRITSAKGYTLKSDGEDEKINIKVESKKKIVDQPIEPIVKFQEVTKRLGKSVYLESYIEKLANPDAEIDQVQENLKAILNYIKKIHTNLDLQANVYGIKAREADQHGFVAGVFDNFRYRDNTKLYLEQFAGGGYADIVLLVRGPNRAVDSVPILIELKAGTEGQIDPSDALEQAKDYIKGFRANKMRILTNTDNAIAVGLNLDNVEPFKTEVQPIKQPPAPLMEEFVKLAQRWNNQQISEEDFKQEIAGLLSSEYHTFPANKETKDHYYFSRDILGQSILINKIGQDQSNIKKYIYSYDEYPLEWSRGTEYTLSKSPVMTLIFVQGNEGQEKTAFIFHIRESNTKEFYANKKIPVLDIPGIGIVGNVIEIKMSLKKHETGSNFEELFEIKQISNYSPSGTVQQFRGSFLEIPHADELRAKLDQAITSQHASDGEGSLQAYKVLLTEVADTIYPIKDLITNEARLQAVLNGLLSSYSDLKLKETSTKQQDSAKTVIIPEFQVGAGGRVDMVIQGIGPSPQGTKEYTPIALEFKLIDKNLDEEGMKKEVDKLTKEQNVRYAKGAALKAITDSDKMFFMGVVVNMKAKDKNSLILTSDEFVSAIVVHSSIDIAKRKHLEEIQEVTQRLKNIGIQEENLRTLESATAEKDYHYWLQQHDIADIARIKYDYGIDGADTLFEIVGSPEHIVNQLQQFQNSVTTRGERRPLTLIVNLDNNHWVTLVVSHQNGQYNGYYVDSLGNNVPDNIRQVLQQAQITVNDVSVIQQRDGYNCGLWALENARDINTVLQGNRLSNIPDEIRNHLRIQRRENHFIRMREGISNTLSIDPQRIANLEAVLAGTQQPKFDLNSCVGGGRSRRSINPCLFSKGDVEKFSKGKVDENNADKIIIDSEKFLTYVKSSQDEAKNAQLIEFVGDKSIEGDHKYLLDKVTEDQGYERYIQNERVKNLHGDISQQASSATKGSKLKGRLMNAAGGIQLIRGIHGAIVSCKEGTATDCGLNLGGIGWSFASQPIENVMVKITPKVVASAEKVAGKIVSGTLGKQTKFAIRIAGVKFGSTIAKGTAGAIAGVFDIVDIGMSASNLVDCKKREDSDNPCGEKEIRDNIASISFSGVSFVSGVALTAASMPVVGIAVGFGLMVGYGIYSGVSNIVEYEKKYDTTHDENWRIFWHTFVFQPVPQDVQHLAARKEMVNSLAKGAWKALNNDPSNVVAYGIGLGKINGNTLRPDYATIMMNRKNANTQDLSRVIPDYIEGASMICLPHSTSQDYEKGIKSSVPSAKYCCDNAMVISHDKRVNMMQKDKTIIYDLSNVDRGTVVGSNEWNNNFLIGSGTANITGGSNKVVNRFVVNNVDFSGKIIGESNSVNILDLSQLKDTVIGVNVNYRFKPSASGSLKARVNGRWLINDQIDNNGIFNYYYVGRKNKVDEISCMGYSEHFTGIDDRDVIIDSSGGSNKNEKDVVENCKKVIISPYTTVKGGKSNYTFYVKAADYKGKGLYSEIDVDGTGTVIFPEIDLLDDCDQITYSTNSNTLSLKINFGKNNQITLDVKNYVEQSSNKPHFALIDKNGSNIVPKIERSDSSTIKITSFELHSEHSLDNFDDVASHYKKILNNNKDYKVFSVIRDRVQNHGNSAVPHMVFGSLEDDVINFDQGTMFARGGGGSDVYFISNDINSREVKIDNNSSDKKLDTLFMSAVEKDFSIQQCDLYLKYNNSNIRVKNYFQDPNYRHLIVMNKKGETFIPNIQSMFCSPSSSGKGKLVPFFHSTQAQNMFVLPKDFQDDHVVIDSRLEDIEKYKDKDDLLLIRESEIPFIIRIEGFYTNRNKWKNISYSLWNNNDLFLSSGLLENVDNVVEYKDKLRGDYERIVKEYIEDFSDSTSIIQHNQKLEKNISISVGQDEERIGVMVLKNITPDQVEVSSSGTDLIFRDKKSNHTINMNNWNNSESYRISTLEFDLGLEPITLRRLDRFSLSEVRKIQALIDKASENYQNRSKYTPKVENDFKCLISVDDFERENRDPAHQCLGFPSLQDRVSFTESSCNLEQIEELKNKTPSSNQILTLLEKLENDLLLNGYDSDIIDQCNKRMITSGLGVLKPLVSTAVYEGKEDEVKVLLDKAAKKSTADVEHKNQCSQNWTALNYAVYNGNVKLSKSVFKSFLEKKGDINALTSCNDDNWALLHYAVHYSNFDMVSFLVDKGASIEIRSKEGKTPLHLAVEEAKQNVINLLLDRGADIEAKNNDGRTPLYLAAYNNDSGVIELLCNRIKTKSNDASKMIKQVGFLKKEVVNQANIPSNAKRLVESCISSLRDSIKSAAKKVLKEGILHSRSASTIELIDKVYNFDERLFNEAIKEAVNDTYAGVGIEGILRFIRSHHYIGQFIPGYIAAFDKIPKNDGAMFKLAYSIRETMTTPSVNSEEKSDLEKLKNKLPESVRNAVFSSEICIKNVEYGRYLYSPNNDCMYHLNKCDRDRRYVFTWPSNGNSDQFKWKVELNGDNVYLKNVEYGRYLYSPNDDCTYHLNDCDRGRRYAFTWPSNSNSDKFKWKVEPNGDNVYLKNVEYGRYLYSPNSASTFQVDNNRRYVFTWPSNEEGGQFKWKIENCGSTRKRRSIRELNGYNQTAVDYQLILTEENSQQIASRISAIVEDVERHTFLNQSKNKLYLDSYLNNRGRSNAADSMRRDVCNELNASERRNIVLSGNDVCAITSGYETLDIENFPIQEVVINDDVNGKKSLRSTLDLHQLVQQINRDLSIKPIPTIIKGKSDLLIKLSISATGLQQDVITVRLKDALVNKWYKKLQIIFDNAPMEIDDSLGLKSSFFISDEKIIVVTPQDVEEKNKLIISKKAGQYTYLHDKYDLIVTNAFNADIEASELCIIHFKDFYKELKMETLSIKFADKEILLSNEIDKIRNSDSIDELNNVNSIINSQKNSIPLEAPNSGDINAQGKLGRTSLHLASGAGEWDKAKLLLDRGANIEVQDKFGYTPIFLATQSGKWSVVELLLDRGANIDAQDKEGKTLLHFAASGNNLDMVQFLLDRGASIEVQDGRDWTPILYAAQSGKWGVVKLLVSNGAKFNNEITYQGTPLHFAAQEGNLDIAQFLLDEGADIESQDDHNRKPLHLAVEAGRLNVVKLLLDRGASVNAKDENNKTPLDLATKGDMIEILKKAELDQGLLINARDGNLDKVKDLIAQGANLEAKDNNDNTPLHNACNNGHFNVAKYLIEKGASLKAKNKDNKTPLELVEQKGYTDIVEILKQTQLNLDRELLIAVEKEDLGKVRDNIRRGANVNAQSRLGWVSVFWAIQKDNLNIVKLLINNGADINAKDNESWMPLHWAVQLGSLDVVKYLVERGANINALTADGRTPLDLAAQKNRVNVIEFLKKAQLDLDKELLTAVQDGDLNKVEGLANQGAGLNTKGSNDWTLLHFAVFSNKFDIVKFLLDKNANIKAKDVYGNTPLHVAAQYDSKLEIVEFLLDRNASGINDVNNNGSTPLHLAIQGNKPSTVKLLLNKGANINAKDKDGKTPLDLAVQEGYTDIIQIIEQVQSDLDKELLTAVQNGDLNKVKSLISRNANVNTRDKYSWTPLHWAAYKGHLEVAEFLVKKGADINAADKGPYGKKSIHVAAENNSKDIIEFFLSKGVSINDTDKQGYTPLHYAAWRGRLEVAKFLIEEYANSIFKYNNGSTLPCNASLGNHLDIIKCSMGEKNILEIRDNSGRVPLHCAASNGKLDIVKYFIDEEKVDVNVKDNNDDTPLHLATGYLDVVKYLISKGANINAKCKAGKTPLDIAAYQKLSDVVEYLKQTQLDLDKKLLIAAKGGDLNKAIDLISKGANVNVKDNNDDTPLHLAVGYLDVVKYLISKGANINAKCKAGATPLDIAAYQKLSDVVEYLKQTQLDLDKKLLIAVKSGGLNKIIDLFNRGANINAENEYGKNPIHIAAESDYKNIIEFLLSKEGVGVNDTDEQGHTPLHWASWSGHLGMLEYLIGKGANINAKCKAGKTTLDIARDKGYNNIVEYLEGKLKEEREKPAQRKRRHHHGDHDHHRSHLSRNLLAIDSSGQPEIAASSSTRPSSWINDLFSWVKSSVGGFRAALPEETLSTTSSISQVDAPIDVNGTIMLLDLLIRKVTGQKYIFTVDQSISPLEAQGYALNIKKGFRKVVEQAARDSKISIHRLDIDFIKVQEEITRKVMDGKFNEISGILNSHLEKACPGREAGCPGKLSPKKFEKFIAQFNKGLLNQSIEQILHNRDGRLEVDDAKQMSLEPQSYLSNASVHSNSEVSTCLSEIGVTKLGGNINR</sequence>
<name>A0AAU7YLB9_9RICK</name>
<dbReference type="PROSITE" id="PS50600">
    <property type="entry name" value="ULP_PROTEASE"/>
    <property type="match status" value="1"/>
</dbReference>
<dbReference type="Gene3D" id="1.25.40.20">
    <property type="entry name" value="Ankyrin repeat-containing domain"/>
    <property type="match status" value="11"/>
</dbReference>
<dbReference type="SMART" id="SM00248">
    <property type="entry name" value="ANK"/>
    <property type="match status" value="32"/>
</dbReference>
<dbReference type="GO" id="GO:0008234">
    <property type="term" value="F:cysteine-type peptidase activity"/>
    <property type="evidence" value="ECO:0007669"/>
    <property type="project" value="InterPro"/>
</dbReference>
<feature type="repeat" description="ANK" evidence="5">
    <location>
        <begin position="3930"/>
        <end position="3963"/>
    </location>
</feature>
<dbReference type="InterPro" id="IPR002110">
    <property type="entry name" value="Ankyrin_rpt"/>
</dbReference>
<dbReference type="Gene3D" id="3.40.395.10">
    <property type="entry name" value="Adenoviral Proteinase, Chain A"/>
    <property type="match status" value="1"/>
</dbReference>
<feature type="repeat" description="ANK" evidence="5">
    <location>
        <begin position="3704"/>
        <end position="3736"/>
    </location>
</feature>
<keyword evidence="3" id="KW-0378">Hydrolase</keyword>
<feature type="repeat" description="ANK" evidence="5">
    <location>
        <begin position="3299"/>
        <end position="3331"/>
    </location>
</feature>
<organism evidence="8">
    <name type="scientific">Wolbachia endosymbiont of Oeneis ivallda</name>
    <dbReference type="NCBI Taxonomy" id="3171168"/>
    <lineage>
        <taxon>Bacteria</taxon>
        <taxon>Pseudomonadati</taxon>
        <taxon>Pseudomonadota</taxon>
        <taxon>Alphaproteobacteria</taxon>
        <taxon>Rickettsiales</taxon>
        <taxon>Anaplasmataceae</taxon>
        <taxon>Wolbachieae</taxon>
        <taxon>Wolbachia</taxon>
    </lineage>
</organism>
<dbReference type="InterPro" id="IPR036300">
    <property type="entry name" value="MIR_dom_sf"/>
</dbReference>
<feature type="repeat" description="ANK" evidence="5">
    <location>
        <begin position="3200"/>
        <end position="3232"/>
    </location>
</feature>
<evidence type="ECO:0000256" key="2">
    <source>
        <dbReference type="ARBA" id="ARBA00022737"/>
    </source>
</evidence>
<accession>A0AAU7YLB9</accession>
<dbReference type="SUPFAM" id="SSF54001">
    <property type="entry name" value="Cysteine proteinases"/>
    <property type="match status" value="1"/>
</dbReference>
<keyword evidence="4 5" id="KW-0040">ANK repeat</keyword>
<dbReference type="Gene3D" id="2.80.10.50">
    <property type="match status" value="1"/>
</dbReference>
<feature type="repeat" description="ANK" evidence="5">
    <location>
        <begin position="3737"/>
        <end position="3765"/>
    </location>
</feature>
<protein>
    <submittedName>
        <fullName evidence="8">Ankyrin repeat domain-containing protein</fullName>
    </submittedName>
</protein>
<feature type="repeat" description="ANK" evidence="5">
    <location>
        <begin position="3544"/>
        <end position="3576"/>
    </location>
</feature>
<feature type="repeat" description="ANK" evidence="5">
    <location>
        <begin position="2432"/>
        <end position="2464"/>
    </location>
</feature>
<feature type="repeat" description="ANK" evidence="5">
    <location>
        <begin position="3831"/>
        <end position="3863"/>
    </location>
</feature>
<feature type="repeat" description="ANK" evidence="5">
    <location>
        <begin position="3511"/>
        <end position="3543"/>
    </location>
</feature>
<dbReference type="SUPFAM" id="SSF48403">
    <property type="entry name" value="Ankyrin repeat"/>
    <property type="match status" value="5"/>
</dbReference>
<dbReference type="InterPro" id="IPR038765">
    <property type="entry name" value="Papain-like_cys_pep_sf"/>
</dbReference>
<feature type="domain" description="Ubiquitin-like protease family profile" evidence="7">
    <location>
        <begin position="818"/>
        <end position="1017"/>
    </location>
</feature>
<evidence type="ECO:0000256" key="5">
    <source>
        <dbReference type="PROSITE-ProRule" id="PRU00023"/>
    </source>
</evidence>
<dbReference type="Pfam" id="PF13637">
    <property type="entry name" value="Ank_4"/>
    <property type="match status" value="1"/>
</dbReference>
<dbReference type="PROSITE" id="PS50297">
    <property type="entry name" value="ANK_REP_REGION"/>
    <property type="match status" value="22"/>
</dbReference>
<dbReference type="Pfam" id="PF00023">
    <property type="entry name" value="Ank"/>
    <property type="match status" value="1"/>
</dbReference>
<feature type="repeat" description="ANK" evidence="5">
    <location>
        <begin position="3636"/>
        <end position="3668"/>
    </location>
</feature>
<feature type="repeat" description="ANK" evidence="5">
    <location>
        <begin position="4054"/>
        <end position="4084"/>
    </location>
</feature>
<dbReference type="PROSITE" id="PS50088">
    <property type="entry name" value="ANK_REPEAT"/>
    <property type="match status" value="25"/>
</dbReference>
<feature type="repeat" description="ANK" evidence="5">
    <location>
        <begin position="3419"/>
        <end position="3451"/>
    </location>
</feature>
<feature type="repeat" description="ANK" evidence="5">
    <location>
        <begin position="3233"/>
        <end position="3265"/>
    </location>
</feature>
<keyword evidence="1" id="KW-0645">Protease</keyword>
<feature type="repeat" description="ANK" evidence="5">
    <location>
        <begin position="2465"/>
        <end position="2485"/>
    </location>
</feature>
<keyword evidence="2" id="KW-0677">Repeat</keyword>
<dbReference type="InterPro" id="IPR036770">
    <property type="entry name" value="Ankyrin_rpt-contain_sf"/>
</dbReference>
<gene>
    <name evidence="8" type="ORF">ABS861_03905</name>
</gene>
<dbReference type="InterPro" id="IPR003653">
    <property type="entry name" value="Peptidase_C48_C"/>
</dbReference>
<feature type="repeat" description="ANK" evidence="5">
    <location>
        <begin position="3669"/>
        <end position="3696"/>
    </location>
</feature>
<dbReference type="PANTHER" id="PTHR24198:SF165">
    <property type="entry name" value="ANKYRIN REPEAT-CONTAINING PROTEIN-RELATED"/>
    <property type="match status" value="1"/>
</dbReference>
<dbReference type="PROSITE" id="PS50231">
    <property type="entry name" value="RICIN_B_LECTIN"/>
    <property type="match status" value="1"/>
</dbReference>
<dbReference type="Pfam" id="PF15658">
    <property type="entry name" value="Latrotoxin_C"/>
    <property type="match status" value="1"/>
</dbReference>
<feature type="repeat" description="ANK" evidence="5">
    <location>
        <begin position="3577"/>
        <end position="3605"/>
    </location>
</feature>
<evidence type="ECO:0000259" key="7">
    <source>
        <dbReference type="PROSITE" id="PS50600"/>
    </source>
</evidence>
<dbReference type="PRINTS" id="PR01415">
    <property type="entry name" value="ANKYRIN"/>
</dbReference>
<dbReference type="GO" id="GO:0006508">
    <property type="term" value="P:proteolysis"/>
    <property type="evidence" value="ECO:0007669"/>
    <property type="project" value="UniProtKB-KW"/>
</dbReference>
<feature type="repeat" description="ANK" evidence="5">
    <location>
        <begin position="4178"/>
        <end position="4210"/>
    </location>
</feature>
<evidence type="ECO:0000256" key="4">
    <source>
        <dbReference type="ARBA" id="ARBA00023043"/>
    </source>
</evidence>
<feature type="repeat" description="ANK" evidence="5">
    <location>
        <begin position="2399"/>
        <end position="2431"/>
    </location>
</feature>
<feature type="repeat" description="ANK" evidence="5">
    <location>
        <begin position="3763"/>
        <end position="3795"/>
    </location>
</feature>